<dbReference type="GO" id="GO:0003676">
    <property type="term" value="F:nucleic acid binding"/>
    <property type="evidence" value="ECO:0007669"/>
    <property type="project" value="InterPro"/>
</dbReference>
<organism evidence="3 4">
    <name type="scientific">Devosia soli</name>
    <dbReference type="NCBI Taxonomy" id="361041"/>
    <lineage>
        <taxon>Bacteria</taxon>
        <taxon>Pseudomonadati</taxon>
        <taxon>Pseudomonadota</taxon>
        <taxon>Alphaproteobacteria</taxon>
        <taxon>Hyphomicrobiales</taxon>
        <taxon>Devosiaceae</taxon>
        <taxon>Devosia</taxon>
    </lineage>
</organism>
<protein>
    <recommendedName>
        <fullName evidence="2">Integrase catalytic domain-containing protein</fullName>
    </recommendedName>
</protein>
<feature type="compositionally biased region" description="Basic residues" evidence="1">
    <location>
        <begin position="760"/>
        <end position="772"/>
    </location>
</feature>
<name>A0A0F5L556_9HYPH</name>
<dbReference type="AlphaFoldDB" id="A0A0F5L556"/>
<feature type="compositionally biased region" description="Basic and acidic residues" evidence="1">
    <location>
        <begin position="643"/>
        <end position="652"/>
    </location>
</feature>
<dbReference type="Gene3D" id="3.30.420.10">
    <property type="entry name" value="Ribonuclease H-like superfamily/Ribonuclease H"/>
    <property type="match status" value="1"/>
</dbReference>
<feature type="domain" description="Integrase catalytic" evidence="2">
    <location>
        <begin position="264"/>
        <end position="472"/>
    </location>
</feature>
<dbReference type="GO" id="GO:0015074">
    <property type="term" value="P:DNA integration"/>
    <property type="evidence" value="ECO:0007669"/>
    <property type="project" value="InterPro"/>
</dbReference>
<feature type="compositionally biased region" description="Polar residues" evidence="1">
    <location>
        <begin position="653"/>
        <end position="667"/>
    </location>
</feature>
<dbReference type="RefSeq" id="WP_046143942.1">
    <property type="nucleotide sequence ID" value="NZ_LAJG01000025.1"/>
</dbReference>
<dbReference type="InterPro" id="IPR015378">
    <property type="entry name" value="Transposase-like_Mu_C"/>
</dbReference>
<evidence type="ECO:0000256" key="1">
    <source>
        <dbReference type="SAM" id="MobiDB-lite"/>
    </source>
</evidence>
<dbReference type="EMBL" id="LAJG01000025">
    <property type="protein sequence ID" value="KKB77493.1"/>
    <property type="molecule type" value="Genomic_DNA"/>
</dbReference>
<dbReference type="STRING" id="361041.VW35_15250"/>
<evidence type="ECO:0000259" key="2">
    <source>
        <dbReference type="PROSITE" id="PS50994"/>
    </source>
</evidence>
<dbReference type="OrthoDB" id="5287589at2"/>
<accession>A0A0F5L556</accession>
<comment type="caution">
    <text evidence="3">The sequence shown here is derived from an EMBL/GenBank/DDBJ whole genome shotgun (WGS) entry which is preliminary data.</text>
</comment>
<dbReference type="InterPro" id="IPR036397">
    <property type="entry name" value="RNaseH_sf"/>
</dbReference>
<dbReference type="PROSITE" id="PS50994">
    <property type="entry name" value="INTEGRASE"/>
    <property type="match status" value="1"/>
</dbReference>
<reference evidence="3 4" key="1">
    <citation type="submission" date="2015-03" db="EMBL/GenBank/DDBJ databases">
        <authorList>
            <person name="Hassan Y.I."/>
            <person name="Lepp D."/>
            <person name="Zhou T."/>
        </authorList>
    </citation>
    <scope>NUCLEOTIDE SEQUENCE [LARGE SCALE GENOMIC DNA]</scope>
    <source>
        <strain evidence="3 4">GH2-10</strain>
    </source>
</reference>
<dbReference type="PATRIC" id="fig|361041.3.peg.2442"/>
<feature type="compositionally biased region" description="Basic and acidic residues" evidence="1">
    <location>
        <begin position="614"/>
        <end position="634"/>
    </location>
</feature>
<dbReference type="Proteomes" id="UP000033514">
    <property type="component" value="Unassembled WGS sequence"/>
</dbReference>
<keyword evidence="4" id="KW-1185">Reference proteome</keyword>
<dbReference type="InterPro" id="IPR001584">
    <property type="entry name" value="Integrase_cat-core"/>
</dbReference>
<evidence type="ECO:0000313" key="3">
    <source>
        <dbReference type="EMBL" id="KKB77493.1"/>
    </source>
</evidence>
<proteinExistence type="predicted"/>
<sequence>MTIRLAPASRRVGDLVRVHGALHQIVVGEASGEKTYVRLADGKEFQVSPEVQKQLALSGALTADTQTPYLESDLRDVVTADWGSFTEGEKASAHRKLIYMDALDAELDVEKRRREEFAMPIVLRVHAEEDKSGKPCPSMRSIARWSYRWIASGRDIRALADMNYRKGNRRDDDPYAWSDMIILQCIETLMMQAPYCSAAHTARVADALVHQKAEAEGLPLRPRLHGSRHVGAHRVYDLLEKFGYYERLTNQFGRKEARSRGQTSALGPQGDYALHEVEVDHTKLDIMVYDEKRQARGRPWLTVLIDRYSRMIVGYYISFEAPSWFSVMMALRLAVMPKKKYLDSLNYDFEFDWDCHGTPDHLYMDRGAEFRSESLRATAMVLRIKLHDLPRASGQLKGKVERWFRVENQGLLHTLPGYLGSNPSQRIEENAKPKLTIGELETVVAAFVVDIYNNRPHGKTKERPSKRYADSMANLMNDKLPPEEELLGPATNPTRTAQVGKNGLRFDNMIFQSDELRALWRRRNCIAMKSIVRFDPNDISTILVYDGVHRPWVKAHLVGEHGGKKISYEEVQYRMQADEPPSEGPEVARKRSRAILKLENLKDKLSPRKATTRKPGDPKKRGEFTSRSAFDGEKSQGGMVGYDPDRPPDARMNDSTGPFGTPSSVQQFLKAESREIETSYRQVEQPPASPGYSKAAPYPAEDEPTVAGERAGPPFASRSRSPAAQQPIEPIDSEPDRSVPAGSGGDSPSGSRTPQPNAQRKQKKRNPGVIRR</sequence>
<evidence type="ECO:0000313" key="4">
    <source>
        <dbReference type="Proteomes" id="UP000033514"/>
    </source>
</evidence>
<feature type="region of interest" description="Disordered" evidence="1">
    <location>
        <begin position="600"/>
        <end position="772"/>
    </location>
</feature>
<dbReference type="InterPro" id="IPR012337">
    <property type="entry name" value="RNaseH-like_sf"/>
</dbReference>
<dbReference type="Pfam" id="PF09299">
    <property type="entry name" value="Mu-transpos_C"/>
    <property type="match status" value="1"/>
</dbReference>
<dbReference type="SUPFAM" id="SSF53098">
    <property type="entry name" value="Ribonuclease H-like"/>
    <property type="match status" value="1"/>
</dbReference>
<gene>
    <name evidence="3" type="ORF">VW35_15250</name>
</gene>